<feature type="region of interest" description="Disordered" evidence="1">
    <location>
        <begin position="647"/>
        <end position="729"/>
    </location>
</feature>
<dbReference type="KEGG" id="ath:AT3G53540"/>
<feature type="compositionally biased region" description="Basic and acidic residues" evidence="1">
    <location>
        <begin position="277"/>
        <end position="293"/>
    </location>
</feature>
<evidence type="ECO:0007829" key="11">
    <source>
        <dbReference type="ProteomicsDB" id="A0A1I9LP47"/>
    </source>
</evidence>
<dbReference type="ExpressionAtlas" id="A0A1I9LP47">
    <property type="expression patterns" value="baseline and differential"/>
</dbReference>
<dbReference type="InterPro" id="IPR025486">
    <property type="entry name" value="DUF4378"/>
</dbReference>
<dbReference type="GeneID" id="824522"/>
<dbReference type="Pfam" id="PF14383">
    <property type="entry name" value="VARLMGL"/>
    <property type="match status" value="1"/>
</dbReference>
<feature type="region of interest" description="Disordered" evidence="1">
    <location>
        <begin position="429"/>
        <end position="482"/>
    </location>
</feature>
<reference evidence="8" key="2">
    <citation type="journal article" date="2017" name="Plant J.">
        <title>Araport11: a complete reannotation of the Arabidopsis thaliana reference genome.</title>
        <authorList>
            <person name="Cheng C.Y."/>
            <person name="Krishnakumar V."/>
            <person name="Chan A.P."/>
            <person name="Thibaud-Nissen F."/>
            <person name="Schobel S."/>
            <person name="Town C.D."/>
        </authorList>
    </citation>
    <scope>GENOME REANNOTATION</scope>
    <source>
        <strain evidence="8">cv. Columbia</strain>
    </source>
</reference>
<dbReference type="Pfam" id="PF12552">
    <property type="entry name" value="DUF3741"/>
    <property type="match status" value="1"/>
</dbReference>
<keyword evidence="2" id="KW-1133">Transmembrane helix</keyword>
<proteinExistence type="evidence at protein level"/>
<dbReference type="PANTHER" id="PTHR46836:SF8">
    <property type="entry name" value="AFADIN"/>
    <property type="match status" value="1"/>
</dbReference>
<feature type="region of interest" description="Disordered" evidence="1">
    <location>
        <begin position="256"/>
        <end position="332"/>
    </location>
</feature>
<feature type="compositionally biased region" description="Low complexity" evidence="1">
    <location>
        <begin position="432"/>
        <end position="445"/>
    </location>
</feature>
<feature type="compositionally biased region" description="Low complexity" evidence="1">
    <location>
        <begin position="466"/>
        <end position="477"/>
    </location>
</feature>
<feature type="compositionally biased region" description="Basic and acidic residues" evidence="1">
    <location>
        <begin position="695"/>
        <end position="705"/>
    </location>
</feature>
<accession>A0A1I9LP47</accession>
<feature type="domain" description="DUF3741" evidence="3">
    <location>
        <begin position="202"/>
        <end position="246"/>
    </location>
</feature>
<dbReference type="AlphaFoldDB" id="A0A1I9LP47"/>
<evidence type="ECO:0007829" key="10">
    <source>
        <dbReference type="PeptideAtlas" id="A0A1I9LP47"/>
    </source>
</evidence>
<dbReference type="TAIR" id="AT3G53540">
    <property type="gene designation" value="TRM19"/>
</dbReference>
<feature type="compositionally biased region" description="Polar residues" evidence="1">
    <location>
        <begin position="256"/>
        <end position="276"/>
    </location>
</feature>
<gene>
    <name evidence="7 9" type="primary">TRM19</name>
    <name evidence="7" type="synonym">TON1 Recruiting Motif 19</name>
    <name evidence="6 7" type="ordered locus">At3g53540</name>
</gene>
<dbReference type="ProteomicsDB" id="195214"/>
<evidence type="ECO:0000313" key="9">
    <source>
        <dbReference type="TAIR" id="AT3G53540"/>
    </source>
</evidence>
<keyword evidence="10 11" id="KW-1267">Proteomics identification</keyword>
<keyword evidence="2" id="KW-0472">Membrane</keyword>
<evidence type="ECO:0000256" key="2">
    <source>
        <dbReference type="SAM" id="Phobius"/>
    </source>
</evidence>
<feature type="compositionally biased region" description="Low complexity" evidence="1">
    <location>
        <begin position="614"/>
        <end position="624"/>
    </location>
</feature>
<dbReference type="InParanoid" id="A0A1I9LP47"/>
<feature type="transmembrane region" description="Helical" evidence="2">
    <location>
        <begin position="7"/>
        <end position="30"/>
    </location>
</feature>
<keyword evidence="8" id="KW-1185">Reference proteome</keyword>
<dbReference type="InterPro" id="IPR022212">
    <property type="entry name" value="DUF3741"/>
</dbReference>
<dbReference type="IntAct" id="A0A1I9LP47">
    <property type="interactions" value="1"/>
</dbReference>
<feature type="domain" description="DUF3741" evidence="5">
    <location>
        <begin position="107"/>
        <end position="132"/>
    </location>
</feature>
<feature type="region of interest" description="Disordered" evidence="1">
    <location>
        <begin position="598"/>
        <end position="627"/>
    </location>
</feature>
<feature type="region of interest" description="Disordered" evidence="1">
    <location>
        <begin position="127"/>
        <end position="159"/>
    </location>
</feature>
<dbReference type="FunCoup" id="A0A1I9LP47">
    <property type="interactions" value="1407"/>
</dbReference>
<dbReference type="Pfam" id="PF14309">
    <property type="entry name" value="DUF4378"/>
    <property type="match status" value="1"/>
</dbReference>
<feature type="region of interest" description="Disordered" evidence="1">
    <location>
        <begin position="376"/>
        <end position="395"/>
    </location>
</feature>
<dbReference type="InterPro" id="IPR032795">
    <property type="entry name" value="DUF3741-assoc"/>
</dbReference>
<sequence>MLYCVFYLLLPPLIVLQFTLFVSQVSIFFIKVSSVVVKLIALLSIENPKKSFIFSGKKQKSQKLKSPRSSSPEFNSCHCEALSENKQDFPTGVPMKSLLAQEMSKQKESKKRSPSIIARLMGLDVLPSQSSSHKQQKSMENQQGRSGGGTSYKSLGKRSKGEQKFKDVFEVLDAKMAESNRNLYHQGRVNANLTQAEMAFIRQKFMEAKRLSTDDKLRHSKEFNDALEALDSNKDLLLKFLQHPDSLFTKHLHDLQSTPHKPQYSQAPSLKSPNSQRHVDSLKTQKVDRDLLRKSHRSPHRNGGGGSGCPSRSHTRHASYDTIDLPNEELRKRSELQPTKIVVLKPNLGEPRYAARTFASPSSSSDEFRADRRLPCTTTHGRQKSNEDVRLSRQNSRDCGEMAKIMSRQRKVSCGNGRAMSFETSGFRGYAGDESSSGSDSASESELVPVTSGTRTAFNRRNYHRSLPSKSTTSSVSREAKRRLSERWKLTHKFEHEIEISRSGTLAEMLATSDREARPASFNGLSFEDGISKRFENNIQWPELPEPVGISSRDGWKGSCSRSFSKSRTIMNQESAGGYTIVLPKGLINRDALVQGDSSHHGESFLSSKSRPGSNKSHSSYNSSPEVSITPSLSKFVYMNDGIPSKSASPFKARSSFSGDANSDTEDSSASDDIKTAMSSEALDLSTVTSVTDPDISRRTTEDVNHSSVPDPPQPRESSKEGDQPSPVSVLEASFDDDVSSGSECFESVSADLRGLRMQLQLLKLESATYKEGGMLVSSDEDTDQEESSTITDEAMITKELREEDWKSSYLVDLLANSSFSDSDHNIVMATTPVEPSLFEDLEKKYSSVKTSTRLERKLLFDQISREVLHMLKQLSDPHPWVKSTKVCPKWDANKIQETLRDLVTRKDEKPSKYDVEEKELQWLSLEDDIEIIGREIEVMLTDELITELVVGAIF</sequence>
<feature type="domain" description="DUF4378" evidence="4">
    <location>
        <begin position="809"/>
        <end position="948"/>
    </location>
</feature>
<evidence type="ECO:0000256" key="1">
    <source>
        <dbReference type="SAM" id="MobiDB-lite"/>
    </source>
</evidence>
<dbReference type="SMR" id="A0A1I9LP47"/>
<name>A0A1I9LP47_ARATH</name>
<feature type="compositionally biased region" description="Basic and acidic residues" evidence="1">
    <location>
        <begin position="384"/>
        <end position="395"/>
    </location>
</feature>
<evidence type="ECO:0000313" key="7">
    <source>
        <dbReference type="EMBL" id="ANM64355.1"/>
    </source>
</evidence>
<dbReference type="EMBL" id="CP002686">
    <property type="protein sequence ID" value="ANM64355.1"/>
    <property type="molecule type" value="Genomic_DNA"/>
</dbReference>
<organism evidence="7 8">
    <name type="scientific">Arabidopsis thaliana</name>
    <name type="common">Mouse-ear cress</name>
    <dbReference type="NCBI Taxonomy" id="3702"/>
    <lineage>
        <taxon>Eukaryota</taxon>
        <taxon>Viridiplantae</taxon>
        <taxon>Streptophyta</taxon>
        <taxon>Embryophyta</taxon>
        <taxon>Tracheophyta</taxon>
        <taxon>Spermatophyta</taxon>
        <taxon>Magnoliopsida</taxon>
        <taxon>eudicotyledons</taxon>
        <taxon>Gunneridae</taxon>
        <taxon>Pentapetalae</taxon>
        <taxon>rosids</taxon>
        <taxon>malvids</taxon>
        <taxon>Brassicales</taxon>
        <taxon>Brassicaceae</taxon>
        <taxon>Camelineae</taxon>
        <taxon>Arabidopsis</taxon>
    </lineage>
</organism>
<dbReference type="RefSeq" id="NP_001326389.1">
    <property type="nucleotide sequence ID" value="NM_001339620.1"/>
</dbReference>
<dbReference type="Proteomes" id="UP000006548">
    <property type="component" value="Chromosome 3"/>
</dbReference>
<keyword evidence="2" id="KW-0812">Transmembrane</keyword>
<evidence type="ECO:0000313" key="6">
    <source>
        <dbReference type="Araport" id="AT3G53540"/>
    </source>
</evidence>
<evidence type="ECO:0000313" key="8">
    <source>
        <dbReference type="Proteomes" id="UP000006548"/>
    </source>
</evidence>
<evidence type="ECO:0000259" key="5">
    <source>
        <dbReference type="Pfam" id="PF14383"/>
    </source>
</evidence>
<evidence type="ECO:0000259" key="4">
    <source>
        <dbReference type="Pfam" id="PF14309"/>
    </source>
</evidence>
<reference evidence="7 8" key="1">
    <citation type="journal article" date="2000" name="Nature">
        <title>Sequence and analysis of chromosome 3 of the plant Arabidopsis thaliana.</title>
        <authorList>
            <consortium name="European Union Chromosome 3 Arabidopsis Sequencing Consortium"/>
            <consortium name="Institute for Genomic Research"/>
            <consortium name="Kazusa DNA Research Institute"/>
            <person name="Salanoubat M."/>
            <person name="Lemcke K."/>
            <person name="Rieger M."/>
            <person name="Ansorge W."/>
            <person name="Unseld M."/>
            <person name="Fartmann B."/>
            <person name="Valle G."/>
            <person name="Blocker H."/>
            <person name="Perez-Alonso M."/>
            <person name="Obermaier B."/>
            <person name="Delseny M."/>
            <person name="Boutry M."/>
            <person name="Grivell L.A."/>
            <person name="Mache R."/>
            <person name="Puigdomenech P."/>
            <person name="De Simone V."/>
            <person name="Choisne N."/>
            <person name="Artiguenave F."/>
            <person name="Robert C."/>
            <person name="Brottier P."/>
            <person name="Wincker P."/>
            <person name="Cattolico L."/>
            <person name="Weissenbach J."/>
            <person name="Saurin W."/>
            <person name="Quetier F."/>
            <person name="Schafer M."/>
            <person name="Muller-Auer S."/>
            <person name="Gabel C."/>
            <person name="Fuchs M."/>
            <person name="Benes V."/>
            <person name="Wurmbach E."/>
            <person name="Drzonek H."/>
            <person name="Erfle H."/>
            <person name="Jordan N."/>
            <person name="Bangert S."/>
            <person name="Wiedelmann R."/>
            <person name="Kranz H."/>
            <person name="Voss H."/>
            <person name="Holland R."/>
            <person name="Brandt P."/>
            <person name="Nyakatura G."/>
            <person name="Vezzi A."/>
            <person name="D'Angelo M."/>
            <person name="Pallavicini A."/>
            <person name="Toppo S."/>
            <person name="Simionati B."/>
            <person name="Conrad A."/>
            <person name="Hornischer K."/>
            <person name="Kauer G."/>
            <person name="Lohnert T.H."/>
            <person name="Nordsiek G."/>
            <person name="Reichelt J."/>
            <person name="Scharfe M."/>
            <person name="Schon O."/>
            <person name="Bargues M."/>
            <person name="Terol J."/>
            <person name="Climent J."/>
            <person name="Navarro P."/>
            <person name="Collado C."/>
            <person name="Perez-Perez A."/>
            <person name="Ottenwalder B."/>
            <person name="Duchemin D."/>
            <person name="Cooke R."/>
            <person name="Laudie M."/>
            <person name="Berger-Llauro C."/>
            <person name="Purnelle B."/>
            <person name="Masuy D."/>
            <person name="de Haan M."/>
            <person name="Maarse A.C."/>
            <person name="Alcaraz J.P."/>
            <person name="Cottet A."/>
            <person name="Casacuberta E."/>
            <person name="Monfort A."/>
            <person name="Argiriou A."/>
            <person name="flores M."/>
            <person name="Liguori R."/>
            <person name="Vitale D."/>
            <person name="Mannhaupt G."/>
            <person name="Haase D."/>
            <person name="Schoof H."/>
            <person name="Rudd S."/>
            <person name="Zaccaria P."/>
            <person name="Mewes H.W."/>
            <person name="Mayer K.F."/>
            <person name="Kaul S."/>
            <person name="Town C.D."/>
            <person name="Koo H.L."/>
            <person name="Tallon L.J."/>
            <person name="Jenkins J."/>
            <person name="Rooney T."/>
            <person name="Rizzo M."/>
            <person name="Walts A."/>
            <person name="Utterback T."/>
            <person name="Fujii C.Y."/>
            <person name="Shea T.P."/>
            <person name="Creasy T.H."/>
            <person name="Haas B."/>
            <person name="Maiti R."/>
            <person name="Wu D."/>
            <person name="Peterson J."/>
            <person name="Van Aken S."/>
            <person name="Pai G."/>
            <person name="Militscher J."/>
            <person name="Sellers P."/>
            <person name="Gill J.E."/>
            <person name="Feldblyum T.V."/>
            <person name="Preuss D."/>
            <person name="Lin X."/>
            <person name="Nierman W.C."/>
            <person name="Salzberg S.L."/>
            <person name="White O."/>
            <person name="Venter J.C."/>
            <person name="Fraser C.M."/>
            <person name="Kaneko T."/>
            <person name="Nakamura Y."/>
            <person name="Sato S."/>
            <person name="Kato T."/>
            <person name="Asamizu E."/>
            <person name="Sasamoto S."/>
            <person name="Kimura T."/>
            <person name="Idesawa K."/>
            <person name="Kawashima K."/>
            <person name="Kishida Y."/>
            <person name="Kiyokawa C."/>
            <person name="Kohara M."/>
            <person name="Matsumoto M."/>
            <person name="Matsuno A."/>
            <person name="Muraki A."/>
            <person name="Nakayama S."/>
            <person name="Nakazaki N."/>
            <person name="Shinpo S."/>
            <person name="Takeuchi C."/>
            <person name="Wada T."/>
            <person name="Watanabe A."/>
            <person name="Yamada M."/>
            <person name="Yasuda M."/>
            <person name="Tabata S."/>
        </authorList>
    </citation>
    <scope>NUCLEOTIDE SEQUENCE [LARGE SCALE GENOMIC DNA]</scope>
    <source>
        <strain evidence="8">cv. Columbia</strain>
    </source>
</reference>
<dbReference type="Araport" id="AT3G53540"/>
<evidence type="ECO:0000259" key="3">
    <source>
        <dbReference type="Pfam" id="PF12552"/>
    </source>
</evidence>
<dbReference type="PANTHER" id="PTHR46836">
    <property type="entry name" value="AFADIN"/>
    <property type="match status" value="1"/>
</dbReference>
<protein>
    <submittedName>
        <fullName evidence="7">Afadin</fullName>
    </submittedName>
</protein>